<evidence type="ECO:0000313" key="5">
    <source>
        <dbReference type="EMBL" id="AMV66926.1"/>
    </source>
</evidence>
<evidence type="ECO:0000259" key="3">
    <source>
        <dbReference type="PROSITE" id="PS51186"/>
    </source>
</evidence>
<evidence type="ECO:0000256" key="2">
    <source>
        <dbReference type="ARBA" id="ARBA00023315"/>
    </source>
</evidence>
<feature type="domain" description="N-acetyltransferase" evidence="3">
    <location>
        <begin position="4"/>
        <end position="161"/>
    </location>
</feature>
<reference evidence="6 7" key="1">
    <citation type="journal article" date="2016" name="PLoS ONE">
        <title>The Identification of Novel Diagnostic Marker Genes for the Detection of Beer Spoiling Pediococcus damnosus Strains Using the BlAst Diagnostic Gene findEr.</title>
        <authorList>
            <person name="Behr J."/>
            <person name="Geissler A.J."/>
            <person name="Schmid J."/>
            <person name="Zehe A."/>
            <person name="Vogel R.F."/>
        </authorList>
    </citation>
    <scope>NUCLEOTIDE SEQUENCE [LARGE SCALE GENOMIC DNA]</scope>
    <source>
        <strain evidence="4 7">TMW 2.1533</strain>
        <strain evidence="5 6">TMW 2.1535</strain>
    </source>
</reference>
<dbReference type="PANTHER" id="PTHR43072:SF23">
    <property type="entry name" value="UPF0039 PROTEIN C11D3.02C"/>
    <property type="match status" value="1"/>
</dbReference>
<accession>A0A0R2HQL3</accession>
<dbReference type="InterPro" id="IPR016181">
    <property type="entry name" value="Acyl_CoA_acyltransferase"/>
</dbReference>
<dbReference type="SUPFAM" id="SSF55729">
    <property type="entry name" value="Acyl-CoA N-acyltransferases (Nat)"/>
    <property type="match status" value="1"/>
</dbReference>
<dbReference type="PANTHER" id="PTHR43072">
    <property type="entry name" value="N-ACETYLTRANSFERASE"/>
    <property type="match status" value="1"/>
</dbReference>
<dbReference type="AlphaFoldDB" id="A0A0R2HQL3"/>
<dbReference type="Proteomes" id="UP000076244">
    <property type="component" value="Chromosome"/>
</dbReference>
<protein>
    <submittedName>
        <fullName evidence="4">Phosphinothricin N-acetyltransferase</fullName>
    </submittedName>
</protein>
<dbReference type="EMBL" id="CP012275">
    <property type="protein sequence ID" value="AMV63181.1"/>
    <property type="molecule type" value="Genomic_DNA"/>
</dbReference>
<dbReference type="Proteomes" id="UP000076405">
    <property type="component" value="Chromosome"/>
</dbReference>
<evidence type="ECO:0000313" key="4">
    <source>
        <dbReference type="EMBL" id="AMV63181.1"/>
    </source>
</evidence>
<keyword evidence="1" id="KW-0808">Transferase</keyword>
<name>A0A0R2HQL3_9LACO</name>
<dbReference type="KEGG" id="pdm:ADU72_0985"/>
<dbReference type="GO" id="GO:0016747">
    <property type="term" value="F:acyltransferase activity, transferring groups other than amino-acyl groups"/>
    <property type="evidence" value="ECO:0007669"/>
    <property type="project" value="InterPro"/>
</dbReference>
<dbReference type="PROSITE" id="PS51186">
    <property type="entry name" value="GNAT"/>
    <property type="match status" value="1"/>
</dbReference>
<dbReference type="CDD" id="cd04301">
    <property type="entry name" value="NAT_SF"/>
    <property type="match status" value="1"/>
</dbReference>
<keyword evidence="6" id="KW-1185">Reference proteome</keyword>
<organism evidence="4 7">
    <name type="scientific">Pediococcus damnosus</name>
    <dbReference type="NCBI Taxonomy" id="51663"/>
    <lineage>
        <taxon>Bacteria</taxon>
        <taxon>Bacillati</taxon>
        <taxon>Bacillota</taxon>
        <taxon>Bacilli</taxon>
        <taxon>Lactobacillales</taxon>
        <taxon>Lactobacillaceae</taxon>
        <taxon>Pediococcus</taxon>
    </lineage>
</organism>
<dbReference type="Gene3D" id="3.40.630.30">
    <property type="match status" value="1"/>
</dbReference>
<dbReference type="InterPro" id="IPR000182">
    <property type="entry name" value="GNAT_dom"/>
</dbReference>
<sequence length="166" mass="18624">MKKIEFKIATQEDLPFIVNVYNQTIAGHTVTATLTPVTVAERQPWFDAHKPDEHPIWLAFVDGKRAGWVSLSPYHPREAYRITAEISIYIDQRFRHLGLGTKMVQYAEQAAPKLGLKNIVCLIFGANLPSLGLFEKLGYKTWGTLPNVALLAGKLMDLKILGKAIH</sequence>
<evidence type="ECO:0000313" key="6">
    <source>
        <dbReference type="Proteomes" id="UP000076244"/>
    </source>
</evidence>
<dbReference type="OrthoDB" id="9798006at2"/>
<dbReference type="RefSeq" id="WP_046870930.1">
    <property type="nucleotide sequence ID" value="NZ_BAAAXI010000188.1"/>
</dbReference>
<proteinExistence type="predicted"/>
<gene>
    <name evidence="4" type="ORF">ADU70_1711</name>
    <name evidence="5" type="ORF">ADU72_0985</name>
</gene>
<dbReference type="Pfam" id="PF00583">
    <property type="entry name" value="Acetyltransf_1"/>
    <property type="match status" value="1"/>
</dbReference>
<evidence type="ECO:0000313" key="7">
    <source>
        <dbReference type="Proteomes" id="UP000076405"/>
    </source>
</evidence>
<evidence type="ECO:0000256" key="1">
    <source>
        <dbReference type="ARBA" id="ARBA00022679"/>
    </source>
</evidence>
<dbReference type="EMBL" id="CP012288">
    <property type="protein sequence ID" value="AMV66926.1"/>
    <property type="molecule type" value="Genomic_DNA"/>
</dbReference>
<keyword evidence="2" id="KW-0012">Acyltransferase</keyword>